<evidence type="ECO:0000256" key="1">
    <source>
        <dbReference type="SAM" id="MobiDB-lite"/>
    </source>
</evidence>
<sequence length="297" mass="32973">MGPTKTRGPELEGSEFEGKRRTKHILASGLVIEVEAMGSNGPAKSQTERLNKPTSNAPVIIRTPSSKPPKEYDFCLGSDDSIKLRAAYKSAIYVCAYPEEWITNPPRQGGDHFFEKQLEELELDRLQPFYQRKIWRLNFIPTLLMFLGTRSNPWDWSGDTFVSLLQHVWSVVFREPSWADEDGDLVFSHASESVTTWFDSFASNALAAVEAFLKQLTGGSPSFADWSGICKEIMRDGRMFYKYPDGIRSSGLFDTPFVLAPLSGHLLAIRGGTHITGYSSDSSNYPFGAIGLAAAAV</sequence>
<keyword evidence="3" id="KW-1185">Reference proteome</keyword>
<reference evidence="2 3" key="1">
    <citation type="journal article" date="2015" name="Sci. Rep.">
        <title>Chromosome-level genome map provides insights into diverse defense mechanisms in the medicinal fungus Ganoderma sinense.</title>
        <authorList>
            <person name="Zhu Y."/>
            <person name="Xu J."/>
            <person name="Sun C."/>
            <person name="Zhou S."/>
            <person name="Xu H."/>
            <person name="Nelson D.R."/>
            <person name="Qian J."/>
            <person name="Song J."/>
            <person name="Luo H."/>
            <person name="Xiang L."/>
            <person name="Li Y."/>
            <person name="Xu Z."/>
            <person name="Ji A."/>
            <person name="Wang L."/>
            <person name="Lu S."/>
            <person name="Hayward A."/>
            <person name="Sun W."/>
            <person name="Li X."/>
            <person name="Schwartz D.C."/>
            <person name="Wang Y."/>
            <person name="Chen S."/>
        </authorList>
    </citation>
    <scope>NUCLEOTIDE SEQUENCE [LARGE SCALE GENOMIC DNA]</scope>
    <source>
        <strain evidence="2 3">ZZ0214-1</strain>
    </source>
</reference>
<feature type="region of interest" description="Disordered" evidence="1">
    <location>
        <begin position="38"/>
        <end position="58"/>
    </location>
</feature>
<evidence type="ECO:0000313" key="2">
    <source>
        <dbReference type="EMBL" id="PIL33152.1"/>
    </source>
</evidence>
<proteinExistence type="predicted"/>
<dbReference type="EMBL" id="AYKW01000008">
    <property type="protein sequence ID" value="PIL33152.1"/>
    <property type="molecule type" value="Genomic_DNA"/>
</dbReference>
<protein>
    <submittedName>
        <fullName evidence="2">Uncharacterized protein</fullName>
    </submittedName>
</protein>
<feature type="region of interest" description="Disordered" evidence="1">
    <location>
        <begin position="1"/>
        <end position="21"/>
    </location>
</feature>
<dbReference type="OrthoDB" id="2800649at2759"/>
<accession>A0A2G8SHB4</accession>
<dbReference type="STRING" id="1077348.A0A2G8SHB4"/>
<dbReference type="AlphaFoldDB" id="A0A2G8SHB4"/>
<dbReference type="Proteomes" id="UP000230002">
    <property type="component" value="Unassembled WGS sequence"/>
</dbReference>
<comment type="caution">
    <text evidence="2">The sequence shown here is derived from an EMBL/GenBank/DDBJ whole genome shotgun (WGS) entry which is preliminary data.</text>
</comment>
<name>A0A2G8SHB4_9APHY</name>
<evidence type="ECO:0000313" key="3">
    <source>
        <dbReference type="Proteomes" id="UP000230002"/>
    </source>
</evidence>
<gene>
    <name evidence="2" type="ORF">GSI_04602</name>
</gene>
<organism evidence="2 3">
    <name type="scientific">Ganoderma sinense ZZ0214-1</name>
    <dbReference type="NCBI Taxonomy" id="1077348"/>
    <lineage>
        <taxon>Eukaryota</taxon>
        <taxon>Fungi</taxon>
        <taxon>Dikarya</taxon>
        <taxon>Basidiomycota</taxon>
        <taxon>Agaricomycotina</taxon>
        <taxon>Agaricomycetes</taxon>
        <taxon>Polyporales</taxon>
        <taxon>Polyporaceae</taxon>
        <taxon>Ganoderma</taxon>
    </lineage>
</organism>